<dbReference type="OrthoDB" id="9809462at2"/>
<dbReference type="AlphaFoldDB" id="A0A1H0V6Q8"/>
<evidence type="ECO:0000313" key="2">
    <source>
        <dbReference type="EMBL" id="SDP73868.1"/>
    </source>
</evidence>
<dbReference type="InterPro" id="IPR011008">
    <property type="entry name" value="Dimeric_a/b-barrel"/>
</dbReference>
<keyword evidence="3" id="KW-1185">Reference proteome</keyword>
<dbReference type="SUPFAM" id="SSF54909">
    <property type="entry name" value="Dimeric alpha+beta barrel"/>
    <property type="match status" value="1"/>
</dbReference>
<proteinExistence type="predicted"/>
<dbReference type="Gene3D" id="3.30.70.920">
    <property type="match status" value="1"/>
</dbReference>
<accession>A0A1H0V6Q8</accession>
<protein>
    <submittedName>
        <fullName evidence="2">AsnC family protein</fullName>
    </submittedName>
</protein>
<dbReference type="EMBL" id="FNJI01000041">
    <property type="protein sequence ID" value="SDP73868.1"/>
    <property type="molecule type" value="Genomic_DNA"/>
</dbReference>
<evidence type="ECO:0000313" key="3">
    <source>
        <dbReference type="Proteomes" id="UP000199073"/>
    </source>
</evidence>
<organism evidence="2 3">
    <name type="scientific">Desulforhopalus singaporensis</name>
    <dbReference type="NCBI Taxonomy" id="91360"/>
    <lineage>
        <taxon>Bacteria</taxon>
        <taxon>Pseudomonadati</taxon>
        <taxon>Thermodesulfobacteriota</taxon>
        <taxon>Desulfobulbia</taxon>
        <taxon>Desulfobulbales</taxon>
        <taxon>Desulfocapsaceae</taxon>
        <taxon>Desulforhopalus</taxon>
    </lineage>
</organism>
<dbReference type="Pfam" id="PF01037">
    <property type="entry name" value="AsnC_trans_reg"/>
    <property type="match status" value="1"/>
</dbReference>
<evidence type="ECO:0000259" key="1">
    <source>
        <dbReference type="Pfam" id="PF01037"/>
    </source>
</evidence>
<gene>
    <name evidence="2" type="ORF">SAMN05660330_03896</name>
</gene>
<sequence>MDNKVAAILGVTLTNRTHFDSLEELDRIPGVSAVYVATGKYDLFVEVMMDSIENLDQLLFSKEGFGGIEYIAGTETFNVLNAKTKFFKLPTE</sequence>
<dbReference type="InterPro" id="IPR019887">
    <property type="entry name" value="Tscrpt_reg_AsnC/Lrp_C"/>
</dbReference>
<name>A0A1H0V6Q8_9BACT</name>
<reference evidence="2 3" key="1">
    <citation type="submission" date="2016-10" db="EMBL/GenBank/DDBJ databases">
        <authorList>
            <person name="de Groot N.N."/>
        </authorList>
    </citation>
    <scope>NUCLEOTIDE SEQUENCE [LARGE SCALE GENOMIC DNA]</scope>
    <source>
        <strain evidence="2 3">DSM 12130</strain>
    </source>
</reference>
<dbReference type="STRING" id="91360.SAMN05660330_03896"/>
<dbReference type="RefSeq" id="WP_092225807.1">
    <property type="nucleotide sequence ID" value="NZ_FNJI01000041.1"/>
</dbReference>
<feature type="domain" description="Transcription regulator AsnC/Lrp ligand binding" evidence="1">
    <location>
        <begin position="10"/>
        <end position="81"/>
    </location>
</feature>
<dbReference type="Proteomes" id="UP000199073">
    <property type="component" value="Unassembled WGS sequence"/>
</dbReference>